<organism evidence="1 2">
    <name type="scientific">Kaistella flava</name>
    <name type="common">ex Peng et al. 2021</name>
    <dbReference type="NCBI Taxonomy" id="2038776"/>
    <lineage>
        <taxon>Bacteria</taxon>
        <taxon>Pseudomonadati</taxon>
        <taxon>Bacteroidota</taxon>
        <taxon>Flavobacteriia</taxon>
        <taxon>Flavobacteriales</taxon>
        <taxon>Weeksellaceae</taxon>
        <taxon>Chryseobacterium group</taxon>
        <taxon>Kaistella</taxon>
    </lineage>
</organism>
<proteinExistence type="predicted"/>
<evidence type="ECO:0000313" key="2">
    <source>
        <dbReference type="Proteomes" id="UP000594195"/>
    </source>
</evidence>
<dbReference type="KEGG" id="kfa:Q73A0000_05570"/>
<dbReference type="EMBL" id="CP040442">
    <property type="protein sequence ID" value="QOW09868.1"/>
    <property type="molecule type" value="Genomic_DNA"/>
</dbReference>
<gene>
    <name evidence="1" type="ORF">Q73A0000_05570</name>
</gene>
<reference evidence="1 2" key="1">
    <citation type="submission" date="2019-05" db="EMBL/GenBank/DDBJ databases">
        <title>Chryseobacterium sp. isolated from King George Island, maritime Antarctica.</title>
        <authorList>
            <person name="Peng X."/>
        </authorList>
    </citation>
    <scope>NUCLEOTIDE SEQUENCE [LARGE SCALE GENOMIC DNA]</scope>
    <source>
        <strain evidence="1 2">7-3A</strain>
    </source>
</reference>
<name>A0A7M2Y6J4_9FLAO</name>
<protein>
    <submittedName>
        <fullName evidence="1">Uncharacterized protein</fullName>
    </submittedName>
</protein>
<evidence type="ECO:0000313" key="1">
    <source>
        <dbReference type="EMBL" id="QOW09868.1"/>
    </source>
</evidence>
<dbReference type="AlphaFoldDB" id="A0A7M2Y6J4"/>
<keyword evidence="2" id="KW-1185">Reference proteome</keyword>
<sequence length="190" mass="22107">MTSQNQISIIFIFLIIVSCNKKNDEWTQTNFDKNISQNDSIKMMNKLYDPEEFYNDSISGNKKTSFITYDNDYNKNVCEAELIKDTLNISIGFSSGFSSKGFRILYHDKKYKIEPYYGTDNIAVFVDDNGKEVYEEPPKHYFKNQKLVLNKTQYKKGDSIYGYVDFSSLEVGKDQNLNHSGKGYFKTKIE</sequence>
<dbReference type="Proteomes" id="UP000594195">
    <property type="component" value="Chromosome"/>
</dbReference>
<accession>A0A7M2Y6J4</accession>